<accession>A0A6A0AN94</accession>
<dbReference type="AlphaFoldDB" id="A0A6A0AN94"/>
<name>A0A6A0AN94_HAELA</name>
<dbReference type="Proteomes" id="UP000485058">
    <property type="component" value="Unassembled WGS sequence"/>
</dbReference>
<feature type="non-terminal residue" evidence="1">
    <location>
        <position position="1"/>
    </location>
</feature>
<reference evidence="1 2" key="1">
    <citation type="submission" date="2020-02" db="EMBL/GenBank/DDBJ databases">
        <title>Draft genome sequence of Haematococcus lacustris strain NIES-144.</title>
        <authorList>
            <person name="Morimoto D."/>
            <person name="Nakagawa S."/>
            <person name="Yoshida T."/>
            <person name="Sawayama S."/>
        </authorList>
    </citation>
    <scope>NUCLEOTIDE SEQUENCE [LARGE SCALE GENOMIC DNA]</scope>
    <source>
        <strain evidence="1 2">NIES-144</strain>
    </source>
</reference>
<evidence type="ECO:0000313" key="2">
    <source>
        <dbReference type="Proteomes" id="UP000485058"/>
    </source>
</evidence>
<sequence length="33" mass="3405">MSVIGQAVAAGRQGQPQVLVVDTAHLTTNTVEL</sequence>
<gene>
    <name evidence="1" type="ORF">HaLaN_32713</name>
</gene>
<protein>
    <submittedName>
        <fullName evidence="1">Uncharacterized protein</fullName>
    </submittedName>
</protein>
<evidence type="ECO:0000313" key="1">
    <source>
        <dbReference type="EMBL" id="GFH33354.1"/>
    </source>
</evidence>
<comment type="caution">
    <text evidence="1">The sequence shown here is derived from an EMBL/GenBank/DDBJ whole genome shotgun (WGS) entry which is preliminary data.</text>
</comment>
<keyword evidence="2" id="KW-1185">Reference proteome</keyword>
<proteinExistence type="predicted"/>
<organism evidence="1 2">
    <name type="scientific">Haematococcus lacustris</name>
    <name type="common">Green alga</name>
    <name type="synonym">Haematococcus pluvialis</name>
    <dbReference type="NCBI Taxonomy" id="44745"/>
    <lineage>
        <taxon>Eukaryota</taxon>
        <taxon>Viridiplantae</taxon>
        <taxon>Chlorophyta</taxon>
        <taxon>core chlorophytes</taxon>
        <taxon>Chlorophyceae</taxon>
        <taxon>CS clade</taxon>
        <taxon>Chlamydomonadales</taxon>
        <taxon>Haematococcaceae</taxon>
        <taxon>Haematococcus</taxon>
    </lineage>
</organism>
<feature type="non-terminal residue" evidence="1">
    <location>
        <position position="33"/>
    </location>
</feature>
<dbReference type="EMBL" id="BLLF01008388">
    <property type="protein sequence ID" value="GFH33354.1"/>
    <property type="molecule type" value="Genomic_DNA"/>
</dbReference>